<gene>
    <name evidence="1" type="ORF">IAA48_05090</name>
</gene>
<dbReference type="EMBL" id="DXGE01000022">
    <property type="protein sequence ID" value="HIW85852.1"/>
    <property type="molecule type" value="Genomic_DNA"/>
</dbReference>
<reference evidence="1" key="1">
    <citation type="journal article" date="2021" name="PeerJ">
        <title>Extensive microbial diversity within the chicken gut microbiome revealed by metagenomics and culture.</title>
        <authorList>
            <person name="Gilroy R."/>
            <person name="Ravi A."/>
            <person name="Getino M."/>
            <person name="Pursley I."/>
            <person name="Horton D.L."/>
            <person name="Alikhan N.F."/>
            <person name="Baker D."/>
            <person name="Gharbi K."/>
            <person name="Hall N."/>
            <person name="Watson M."/>
            <person name="Adriaenssens E.M."/>
            <person name="Foster-Nyarko E."/>
            <person name="Jarju S."/>
            <person name="Secka A."/>
            <person name="Antonio M."/>
            <person name="Oren A."/>
            <person name="Chaudhuri R.R."/>
            <person name="La Ragione R."/>
            <person name="Hildebrand F."/>
            <person name="Pallen M.J."/>
        </authorList>
    </citation>
    <scope>NUCLEOTIDE SEQUENCE</scope>
    <source>
        <strain evidence="1">421</strain>
    </source>
</reference>
<evidence type="ECO:0000313" key="1">
    <source>
        <dbReference type="EMBL" id="HIW85852.1"/>
    </source>
</evidence>
<accession>A0A9D1RFV0</accession>
<proteinExistence type="predicted"/>
<evidence type="ECO:0000313" key="2">
    <source>
        <dbReference type="Proteomes" id="UP000824205"/>
    </source>
</evidence>
<comment type="caution">
    <text evidence="1">The sequence shown here is derived from an EMBL/GenBank/DDBJ whole genome shotgun (WGS) entry which is preliminary data.</text>
</comment>
<sequence>MIWKPAKFFKNEQTGTDELGNPVFEPKQVKEIPARFTPFVLKQQDLDGREITVRTRNILLRCAFSAVPDFSFLEFDGKTYENTEIQALGRFTLIILEDAK</sequence>
<dbReference type="AlphaFoldDB" id="A0A9D1RFV0"/>
<reference evidence="1" key="2">
    <citation type="submission" date="2021-04" db="EMBL/GenBank/DDBJ databases">
        <authorList>
            <person name="Gilroy R."/>
        </authorList>
    </citation>
    <scope>NUCLEOTIDE SEQUENCE</scope>
    <source>
        <strain evidence="1">421</strain>
    </source>
</reference>
<organism evidence="1 2">
    <name type="scientific">Candidatus Eubacterium faecipullorum</name>
    <dbReference type="NCBI Taxonomy" id="2838571"/>
    <lineage>
        <taxon>Bacteria</taxon>
        <taxon>Bacillati</taxon>
        <taxon>Bacillota</taxon>
        <taxon>Clostridia</taxon>
        <taxon>Eubacteriales</taxon>
        <taxon>Eubacteriaceae</taxon>
        <taxon>Eubacterium</taxon>
    </lineage>
</organism>
<name>A0A9D1RFV0_9FIRM</name>
<protein>
    <submittedName>
        <fullName evidence="1">Uncharacterized protein</fullName>
    </submittedName>
</protein>
<dbReference type="Proteomes" id="UP000824205">
    <property type="component" value="Unassembled WGS sequence"/>
</dbReference>